<keyword evidence="5 8" id="KW-0812">Transmembrane</keyword>
<feature type="transmembrane region" description="Helical" evidence="8">
    <location>
        <begin position="299"/>
        <end position="319"/>
    </location>
</feature>
<keyword evidence="3" id="KW-0813">Transport</keyword>
<proteinExistence type="inferred from homology"/>
<keyword evidence="6 8" id="KW-1133">Transmembrane helix</keyword>
<evidence type="ECO:0000313" key="10">
    <source>
        <dbReference type="Proteomes" id="UP000320048"/>
    </source>
</evidence>
<keyword evidence="7 8" id="KW-0472">Membrane</keyword>
<evidence type="ECO:0000256" key="5">
    <source>
        <dbReference type="ARBA" id="ARBA00022692"/>
    </source>
</evidence>
<dbReference type="Proteomes" id="UP000320048">
    <property type="component" value="Unassembled WGS sequence"/>
</dbReference>
<dbReference type="GO" id="GO:0005886">
    <property type="term" value="C:plasma membrane"/>
    <property type="evidence" value="ECO:0007669"/>
    <property type="project" value="UniProtKB-SubCell"/>
</dbReference>
<reference evidence="9 10" key="1">
    <citation type="journal article" date="2019" name="Nat. Microbiol.">
        <title>Mediterranean grassland soil C-N compound turnover is dependent on rainfall and depth, and is mediated by genomically divergent microorganisms.</title>
        <authorList>
            <person name="Diamond S."/>
            <person name="Andeer P.F."/>
            <person name="Li Z."/>
            <person name="Crits-Christoph A."/>
            <person name="Burstein D."/>
            <person name="Anantharaman K."/>
            <person name="Lane K.R."/>
            <person name="Thomas B.C."/>
            <person name="Pan C."/>
            <person name="Northen T.R."/>
            <person name="Banfield J.F."/>
        </authorList>
    </citation>
    <scope>NUCLEOTIDE SEQUENCE [LARGE SCALE GENOMIC DNA]</scope>
    <source>
        <strain evidence="9">NP_7</strain>
    </source>
</reference>
<evidence type="ECO:0000256" key="1">
    <source>
        <dbReference type="ARBA" id="ARBA00004651"/>
    </source>
</evidence>
<comment type="caution">
    <text evidence="9">The sequence shown here is derived from an EMBL/GenBank/DDBJ whole genome shotgun (WGS) entry which is preliminary data.</text>
</comment>
<feature type="transmembrane region" description="Helical" evidence="8">
    <location>
        <begin position="115"/>
        <end position="137"/>
    </location>
</feature>
<evidence type="ECO:0000256" key="2">
    <source>
        <dbReference type="ARBA" id="ARBA00009142"/>
    </source>
</evidence>
<dbReference type="EMBL" id="VBAO01000141">
    <property type="protein sequence ID" value="TMI82147.1"/>
    <property type="molecule type" value="Genomic_DNA"/>
</dbReference>
<feature type="transmembrane region" description="Helical" evidence="8">
    <location>
        <begin position="144"/>
        <end position="164"/>
    </location>
</feature>
<keyword evidence="4 8" id="KW-1003">Cell membrane</keyword>
<name>A0A537JF13_9BACT</name>
<evidence type="ECO:0000256" key="4">
    <source>
        <dbReference type="ARBA" id="ARBA00022475"/>
    </source>
</evidence>
<organism evidence="9 10">
    <name type="scientific">Candidatus Segetimicrobium genomatis</name>
    <dbReference type="NCBI Taxonomy" id="2569760"/>
    <lineage>
        <taxon>Bacteria</taxon>
        <taxon>Bacillati</taxon>
        <taxon>Candidatus Sysuimicrobiota</taxon>
        <taxon>Candidatus Sysuimicrobiia</taxon>
        <taxon>Candidatus Sysuimicrobiales</taxon>
        <taxon>Candidatus Segetimicrobiaceae</taxon>
        <taxon>Candidatus Segetimicrobium</taxon>
    </lineage>
</organism>
<evidence type="ECO:0000256" key="7">
    <source>
        <dbReference type="ARBA" id="ARBA00023136"/>
    </source>
</evidence>
<dbReference type="InterPro" id="IPR002781">
    <property type="entry name" value="TM_pro_TauE-like"/>
</dbReference>
<evidence type="ECO:0000256" key="3">
    <source>
        <dbReference type="ARBA" id="ARBA00022448"/>
    </source>
</evidence>
<feature type="transmembrane region" description="Helical" evidence="8">
    <location>
        <begin position="268"/>
        <end position="287"/>
    </location>
</feature>
<accession>A0A537JF13</accession>
<dbReference type="Pfam" id="PF01925">
    <property type="entry name" value="TauE"/>
    <property type="match status" value="1"/>
</dbReference>
<dbReference type="AlphaFoldDB" id="A0A537JF13"/>
<dbReference type="InterPro" id="IPR052017">
    <property type="entry name" value="TSUP"/>
</dbReference>
<evidence type="ECO:0000256" key="6">
    <source>
        <dbReference type="ARBA" id="ARBA00022989"/>
    </source>
</evidence>
<comment type="similarity">
    <text evidence="2 8">Belongs to the 4-toluene sulfonate uptake permease (TSUP) (TC 2.A.102) family.</text>
</comment>
<gene>
    <name evidence="9" type="ORF">E6H04_05360</name>
</gene>
<dbReference type="PANTHER" id="PTHR30269:SF23">
    <property type="entry name" value="MEMBRANE TRANSPORTER PROTEIN YDHB-RELATED"/>
    <property type="match status" value="1"/>
</dbReference>
<feature type="transmembrane region" description="Helical" evidence="8">
    <location>
        <begin position="242"/>
        <end position="262"/>
    </location>
</feature>
<comment type="subcellular location">
    <subcellularLocation>
        <location evidence="1 8">Cell membrane</location>
        <topology evidence="1 8">Multi-pass membrane protein</topology>
    </subcellularLocation>
</comment>
<protein>
    <recommendedName>
        <fullName evidence="8">Probable membrane transporter protein</fullName>
    </recommendedName>
</protein>
<evidence type="ECO:0000256" key="8">
    <source>
        <dbReference type="RuleBase" id="RU363041"/>
    </source>
</evidence>
<sequence>MPASSPACPSLLQRWASAASLSARQRRARARIESASPYLSWGARENPVFFAVFLVSVVAGIGGAILGLGGGIIIVPVLTLLLGIPIRFAIGASIVAVIATSGASASAYIRDRLTNLRIGIALEVVTTLGALLGAVIAGRVSPRWLYVIFGLLLAYSAIALLGRLKIELPGEVPYDPLARRLGFSGEYYDQALGRRVPYTATGVIPAAAMMIVAGISSGLLGIGSGLFKVLAMDVGMRLPMKVSTSTSNFMVGVTAAASAGVYFSRGDIHPAIAAPIALGVLAGARAGTRMMEHMRNTTIRKLFIPVLAIVAASMILRGLSVR</sequence>
<feature type="transmembrane region" description="Helical" evidence="8">
    <location>
        <begin position="88"/>
        <end position="109"/>
    </location>
</feature>
<evidence type="ECO:0000313" key="9">
    <source>
        <dbReference type="EMBL" id="TMI82147.1"/>
    </source>
</evidence>
<feature type="transmembrane region" description="Helical" evidence="8">
    <location>
        <begin position="203"/>
        <end position="230"/>
    </location>
</feature>
<dbReference type="PANTHER" id="PTHR30269">
    <property type="entry name" value="TRANSMEMBRANE PROTEIN YFCA"/>
    <property type="match status" value="1"/>
</dbReference>
<feature type="transmembrane region" description="Helical" evidence="8">
    <location>
        <begin position="48"/>
        <end position="81"/>
    </location>
</feature>